<dbReference type="InterPro" id="IPR044068">
    <property type="entry name" value="CB"/>
</dbReference>
<evidence type="ECO:0000256" key="1">
    <source>
        <dbReference type="ARBA" id="ARBA00023125"/>
    </source>
</evidence>
<evidence type="ECO:0000256" key="2">
    <source>
        <dbReference type="ARBA" id="ARBA00023172"/>
    </source>
</evidence>
<dbReference type="InterPro" id="IPR010998">
    <property type="entry name" value="Integrase_recombinase_N"/>
</dbReference>
<sequence>MLRRYLAEHAPQTRRAYLADWKRWVHWCRTNNRTPLPADPVDIALYLVHAHDEHGASQATLQRWASTIATSHAANGHPDPTSQPPVPDLLRWMRRAKPRPRYRGSRWLTDLELTRVLAHTREEAWPDLVIHRRDRLIMLLTRATGDGPDEVLGLRAGQLQLDGDKVILLREDQTPLALADPLPAADWATCLPCSLAMWRQVLDLADDSTAALRDALEDSDRSTPRSHLHHALAPAPRPENWLLRRVRRGGTVTSDRMASGAIRTLLRTHATAVGVDTEGLTAFALRPHP</sequence>
<keyword evidence="1 3" id="KW-0238">DNA-binding</keyword>
<protein>
    <recommendedName>
        <fullName evidence="4">Core-binding (CB) domain-containing protein</fullName>
    </recommendedName>
</protein>
<evidence type="ECO:0000313" key="6">
    <source>
        <dbReference type="Proteomes" id="UP001348641"/>
    </source>
</evidence>
<dbReference type="SUPFAM" id="SSF47823">
    <property type="entry name" value="lambda integrase-like, N-terminal domain"/>
    <property type="match status" value="1"/>
</dbReference>
<dbReference type="InterPro" id="IPR013762">
    <property type="entry name" value="Integrase-like_cat_sf"/>
</dbReference>
<organism evidence="5 6">
    <name type="scientific">Nocardiopsis tropica</name>
    <dbReference type="NCBI Taxonomy" id="109330"/>
    <lineage>
        <taxon>Bacteria</taxon>
        <taxon>Bacillati</taxon>
        <taxon>Actinomycetota</taxon>
        <taxon>Actinomycetes</taxon>
        <taxon>Streptosporangiales</taxon>
        <taxon>Nocardiopsidaceae</taxon>
        <taxon>Nocardiopsis</taxon>
    </lineage>
</organism>
<keyword evidence="2" id="KW-0233">DNA recombination</keyword>
<dbReference type="Gene3D" id="1.10.150.130">
    <property type="match status" value="1"/>
</dbReference>
<reference evidence="5 6" key="1">
    <citation type="submission" date="2023-07" db="EMBL/GenBank/DDBJ databases">
        <authorList>
            <person name="Girao M."/>
            <person name="Carvalho M.F."/>
        </authorList>
    </citation>
    <scope>NUCLEOTIDE SEQUENCE [LARGE SCALE GENOMIC DNA]</scope>
    <source>
        <strain evidence="5 6">66/93</strain>
    </source>
</reference>
<evidence type="ECO:0000259" key="4">
    <source>
        <dbReference type="PROSITE" id="PS51900"/>
    </source>
</evidence>
<evidence type="ECO:0000313" key="5">
    <source>
        <dbReference type="EMBL" id="MEE2049708.1"/>
    </source>
</evidence>
<dbReference type="RefSeq" id="WP_330156969.1">
    <property type="nucleotide sequence ID" value="NZ_JAUUCC010000006.1"/>
</dbReference>
<dbReference type="Gene3D" id="1.10.443.10">
    <property type="entry name" value="Intergrase catalytic core"/>
    <property type="match status" value="1"/>
</dbReference>
<dbReference type="InterPro" id="IPR011010">
    <property type="entry name" value="DNA_brk_join_enz"/>
</dbReference>
<dbReference type="SUPFAM" id="SSF56349">
    <property type="entry name" value="DNA breaking-rejoining enzymes"/>
    <property type="match status" value="1"/>
</dbReference>
<name>A0ABU7KKA8_9ACTN</name>
<evidence type="ECO:0000256" key="3">
    <source>
        <dbReference type="PROSITE-ProRule" id="PRU01248"/>
    </source>
</evidence>
<comment type="caution">
    <text evidence="5">The sequence shown here is derived from an EMBL/GenBank/DDBJ whole genome shotgun (WGS) entry which is preliminary data.</text>
</comment>
<dbReference type="EMBL" id="JAUUCC010000006">
    <property type="protein sequence ID" value="MEE2049708.1"/>
    <property type="molecule type" value="Genomic_DNA"/>
</dbReference>
<dbReference type="Proteomes" id="UP001348641">
    <property type="component" value="Unassembled WGS sequence"/>
</dbReference>
<proteinExistence type="predicted"/>
<gene>
    <name evidence="5" type="ORF">Q8A49_04285</name>
</gene>
<dbReference type="PROSITE" id="PS51900">
    <property type="entry name" value="CB"/>
    <property type="match status" value="1"/>
</dbReference>
<accession>A0ABU7KKA8</accession>
<feature type="domain" description="Core-binding (CB)" evidence="4">
    <location>
        <begin position="1"/>
        <end position="76"/>
    </location>
</feature>